<gene>
    <name evidence="3" type="ORF">Q7C36_000275</name>
</gene>
<accession>A0AA88P9M1</accession>
<dbReference type="InterPro" id="IPR045860">
    <property type="entry name" value="Snake_toxin-like_sf"/>
</dbReference>
<dbReference type="GO" id="GO:0098552">
    <property type="term" value="C:side of membrane"/>
    <property type="evidence" value="ECO:0007669"/>
    <property type="project" value="UniProtKB-KW"/>
</dbReference>
<dbReference type="EMBL" id="JAVHJS010000001">
    <property type="protein sequence ID" value="KAK2868404.1"/>
    <property type="molecule type" value="Genomic_DNA"/>
</dbReference>
<keyword evidence="1" id="KW-0732">Signal</keyword>
<evidence type="ECO:0000313" key="4">
    <source>
        <dbReference type="Proteomes" id="UP001187315"/>
    </source>
</evidence>
<feature type="chain" id="PRO_5041655900" description="UPAR/Ly6 domain-containing protein" evidence="1">
    <location>
        <begin position="37"/>
        <end position="109"/>
    </location>
</feature>
<evidence type="ECO:0000256" key="1">
    <source>
        <dbReference type="SAM" id="SignalP"/>
    </source>
</evidence>
<keyword evidence="4" id="KW-1185">Reference proteome</keyword>
<protein>
    <recommendedName>
        <fullName evidence="2">UPAR/Ly6 domain-containing protein</fullName>
    </recommendedName>
</protein>
<sequence>MAHWSDKRNDWICGSRKMRSLVFALVLVLLVASGSALDCYLCQPKKAGDACEITTMTCPDKKDACVAVKFTKSPYGHYQKCTAMTDCELLKLNAYMNVNCCKDDLCNTL</sequence>
<dbReference type="SUPFAM" id="SSF57302">
    <property type="entry name" value="Snake toxin-like"/>
    <property type="match status" value="1"/>
</dbReference>
<organism evidence="3 4">
    <name type="scientific">Tachysurus vachellii</name>
    <name type="common">Darkbarbel catfish</name>
    <name type="synonym">Pelteobagrus vachellii</name>
    <dbReference type="NCBI Taxonomy" id="175792"/>
    <lineage>
        <taxon>Eukaryota</taxon>
        <taxon>Metazoa</taxon>
        <taxon>Chordata</taxon>
        <taxon>Craniata</taxon>
        <taxon>Vertebrata</taxon>
        <taxon>Euteleostomi</taxon>
        <taxon>Actinopterygii</taxon>
        <taxon>Neopterygii</taxon>
        <taxon>Teleostei</taxon>
        <taxon>Ostariophysi</taxon>
        <taxon>Siluriformes</taxon>
        <taxon>Bagridae</taxon>
        <taxon>Tachysurus</taxon>
    </lineage>
</organism>
<dbReference type="Proteomes" id="UP001187315">
    <property type="component" value="Unassembled WGS sequence"/>
</dbReference>
<dbReference type="InterPro" id="IPR016054">
    <property type="entry name" value="LY6_UPA_recep-like"/>
</dbReference>
<comment type="caution">
    <text evidence="3">The sequence shown here is derived from an EMBL/GenBank/DDBJ whole genome shotgun (WGS) entry which is preliminary data.</text>
</comment>
<evidence type="ECO:0000313" key="3">
    <source>
        <dbReference type="EMBL" id="KAK2868404.1"/>
    </source>
</evidence>
<feature type="signal peptide" evidence="1">
    <location>
        <begin position="1"/>
        <end position="36"/>
    </location>
</feature>
<dbReference type="AlphaFoldDB" id="A0AA88P9M1"/>
<dbReference type="Gene3D" id="2.10.60.10">
    <property type="entry name" value="CD59"/>
    <property type="match status" value="1"/>
</dbReference>
<dbReference type="Pfam" id="PF00021">
    <property type="entry name" value="UPAR_LY6"/>
    <property type="match status" value="1"/>
</dbReference>
<proteinExistence type="predicted"/>
<evidence type="ECO:0000259" key="2">
    <source>
        <dbReference type="Pfam" id="PF00021"/>
    </source>
</evidence>
<reference evidence="3" key="1">
    <citation type="submission" date="2023-08" db="EMBL/GenBank/DDBJ databases">
        <title>Pelteobagrus vachellii genome.</title>
        <authorList>
            <person name="Liu H."/>
        </authorList>
    </citation>
    <scope>NUCLEOTIDE SEQUENCE</scope>
    <source>
        <strain evidence="3">PRFRI_2022a</strain>
        <tissue evidence="3">Muscle</tissue>
    </source>
</reference>
<dbReference type="CDD" id="cd23611">
    <property type="entry name" value="TFP_LU_ECD_THFP5"/>
    <property type="match status" value="1"/>
</dbReference>
<name>A0AA88P9M1_TACVA</name>
<feature type="domain" description="UPAR/Ly6" evidence="2">
    <location>
        <begin position="36"/>
        <end position="107"/>
    </location>
</feature>